<keyword evidence="3" id="KW-1185">Reference proteome</keyword>
<dbReference type="GeneID" id="10537718"/>
<organism evidence="2 3">
    <name type="scientific">Puccinia graminis f. sp. tritici (strain CRL 75-36-700-3 / race SCCL)</name>
    <name type="common">Black stem rust fungus</name>
    <dbReference type="NCBI Taxonomy" id="418459"/>
    <lineage>
        <taxon>Eukaryota</taxon>
        <taxon>Fungi</taxon>
        <taxon>Dikarya</taxon>
        <taxon>Basidiomycota</taxon>
        <taxon>Pucciniomycotina</taxon>
        <taxon>Pucciniomycetes</taxon>
        <taxon>Pucciniales</taxon>
        <taxon>Pucciniaceae</taxon>
        <taxon>Puccinia</taxon>
    </lineage>
</organism>
<dbReference type="EMBL" id="DS178360">
    <property type="protein sequence ID" value="EFP92225.2"/>
    <property type="molecule type" value="Genomic_DNA"/>
</dbReference>
<reference evidence="3" key="2">
    <citation type="journal article" date="2011" name="Proc. Natl. Acad. Sci. U.S.A.">
        <title>Obligate biotrophy features unraveled by the genomic analysis of rust fungi.</title>
        <authorList>
            <person name="Duplessis S."/>
            <person name="Cuomo C.A."/>
            <person name="Lin Y.-C."/>
            <person name="Aerts A."/>
            <person name="Tisserant E."/>
            <person name="Veneault-Fourrey C."/>
            <person name="Joly D.L."/>
            <person name="Hacquard S."/>
            <person name="Amselem J."/>
            <person name="Cantarel B.L."/>
            <person name="Chiu R."/>
            <person name="Coutinho P.M."/>
            <person name="Feau N."/>
            <person name="Field M."/>
            <person name="Frey P."/>
            <person name="Gelhaye E."/>
            <person name="Goldberg J."/>
            <person name="Grabherr M.G."/>
            <person name="Kodira C.D."/>
            <person name="Kohler A."/>
            <person name="Kuees U."/>
            <person name="Lindquist E.A."/>
            <person name="Lucas S.M."/>
            <person name="Mago R."/>
            <person name="Mauceli E."/>
            <person name="Morin E."/>
            <person name="Murat C."/>
            <person name="Pangilinan J.L."/>
            <person name="Park R."/>
            <person name="Pearson M."/>
            <person name="Quesneville H."/>
            <person name="Rouhier N."/>
            <person name="Sakthikumar S."/>
            <person name="Salamov A.A."/>
            <person name="Schmutz J."/>
            <person name="Selles B."/>
            <person name="Shapiro H."/>
            <person name="Tanguay P."/>
            <person name="Tuskan G.A."/>
            <person name="Henrissat B."/>
            <person name="Van de Peer Y."/>
            <person name="Rouze P."/>
            <person name="Ellis J.G."/>
            <person name="Dodds P.N."/>
            <person name="Schein J.E."/>
            <person name="Zhong S."/>
            <person name="Hamelin R.C."/>
            <person name="Grigoriev I.V."/>
            <person name="Szabo L.J."/>
            <person name="Martin F."/>
        </authorList>
    </citation>
    <scope>NUCLEOTIDE SEQUENCE [LARGE SCALE GENOMIC DNA]</scope>
    <source>
        <strain evidence="3">CRL 75-36-700-3 / race SCCL</strain>
    </source>
</reference>
<feature type="compositionally biased region" description="Polar residues" evidence="1">
    <location>
        <begin position="141"/>
        <end position="154"/>
    </location>
</feature>
<evidence type="ECO:0000313" key="3">
    <source>
        <dbReference type="Proteomes" id="UP000008783"/>
    </source>
</evidence>
<dbReference type="KEGG" id="pgr:PGTG_18122"/>
<dbReference type="HOGENOM" id="CLU_053900_1_0_1"/>
<accession>E3L6Q0</accession>
<dbReference type="InParanoid" id="E3L6Q0"/>
<feature type="compositionally biased region" description="Basic and acidic residues" evidence="1">
    <location>
        <begin position="159"/>
        <end position="169"/>
    </location>
</feature>
<dbReference type="RefSeq" id="XP_003336644.2">
    <property type="nucleotide sequence ID" value="XM_003336596.2"/>
</dbReference>
<gene>
    <name evidence="2" type="ORF">PGTG_18122</name>
</gene>
<dbReference type="AlphaFoldDB" id="E3L6Q0"/>
<evidence type="ECO:0000313" key="2">
    <source>
        <dbReference type="EMBL" id="EFP92225.2"/>
    </source>
</evidence>
<sequence length="402" mass="45587">MSIEREVKLLRQELYQLQIKLKDVELKLLERTTLESTWNRNDYPSLVRNDLASSRSSIAGKVVPAVRKGNHSTLRSRSFKVMRHLINVVDVSSTASEPKKKRIIRDSLRDPIASASPATKLKASARPKKATNTPPKGPSALLSSQKDSCVSSISVRPLADPRPEVEPKSKPQHLTPPRNPKDNPSTISATPRHLHPKRPRRVQLLNDLSTADKEANFKTSQAVSKLPITKEIRTDAQSRLEEVIPKAAEVPTVTKTPGDILPEVFLSNDLQLRCGRFSLLKFDPDVLNLIPTSVKEKRFMETTTLTDIQNLPHASEILIRRQILGLWEWKEGTSKAVLHEFKTPERGATISTRGYKFVGFAWKGHLGQQPPRIEELHEDISQGADTLRWYWFKDLWLLFYFD</sequence>
<proteinExistence type="predicted"/>
<dbReference type="VEuPathDB" id="FungiDB:PGTG_18122"/>
<dbReference type="OrthoDB" id="10433461at2759"/>
<protein>
    <submittedName>
        <fullName evidence="2">Uncharacterized protein</fullName>
    </submittedName>
</protein>
<evidence type="ECO:0000256" key="1">
    <source>
        <dbReference type="SAM" id="MobiDB-lite"/>
    </source>
</evidence>
<feature type="region of interest" description="Disordered" evidence="1">
    <location>
        <begin position="96"/>
        <end position="199"/>
    </location>
</feature>
<reference key="1">
    <citation type="submission" date="2007-01" db="EMBL/GenBank/DDBJ databases">
        <title>The Genome Sequence of Puccinia graminis f. sp. tritici Strain CRL 75-36-700-3.</title>
        <authorList>
            <consortium name="The Broad Institute Genome Sequencing Platform"/>
            <person name="Birren B."/>
            <person name="Lander E."/>
            <person name="Galagan J."/>
            <person name="Nusbaum C."/>
            <person name="Devon K."/>
            <person name="Cuomo C."/>
            <person name="Jaffe D."/>
            <person name="Butler J."/>
            <person name="Alvarez P."/>
            <person name="Gnerre S."/>
            <person name="Grabherr M."/>
            <person name="Mauceli E."/>
            <person name="Brockman W."/>
            <person name="Young S."/>
            <person name="LaButti K."/>
            <person name="Sykes S."/>
            <person name="DeCaprio D."/>
            <person name="Crawford M."/>
            <person name="Koehrsen M."/>
            <person name="Engels R."/>
            <person name="Montgomery P."/>
            <person name="Pearson M."/>
            <person name="Howarth C."/>
            <person name="Larson L."/>
            <person name="White J."/>
            <person name="Zeng Q."/>
            <person name="Kodira C."/>
            <person name="Yandava C."/>
            <person name="Alvarado L."/>
            <person name="O'Leary S."/>
            <person name="Szabo L."/>
            <person name="Dean R."/>
            <person name="Schein J."/>
        </authorList>
    </citation>
    <scope>NUCLEOTIDE SEQUENCE</scope>
    <source>
        <strain>CRL 75-36-700-3</strain>
    </source>
</reference>
<name>E3L6Q0_PUCGT</name>
<dbReference type="Proteomes" id="UP000008783">
    <property type="component" value="Unassembled WGS sequence"/>
</dbReference>